<dbReference type="Proteomes" id="UP000678499">
    <property type="component" value="Unassembled WGS sequence"/>
</dbReference>
<organism evidence="1">
    <name type="scientific">Notodromas monacha</name>
    <dbReference type="NCBI Taxonomy" id="399045"/>
    <lineage>
        <taxon>Eukaryota</taxon>
        <taxon>Metazoa</taxon>
        <taxon>Ecdysozoa</taxon>
        <taxon>Arthropoda</taxon>
        <taxon>Crustacea</taxon>
        <taxon>Oligostraca</taxon>
        <taxon>Ostracoda</taxon>
        <taxon>Podocopa</taxon>
        <taxon>Podocopida</taxon>
        <taxon>Cypridocopina</taxon>
        <taxon>Cypridoidea</taxon>
        <taxon>Cyprididae</taxon>
        <taxon>Notodromas</taxon>
    </lineage>
</organism>
<sequence>MSGKAVPLLILNLGGEMVYIIHQRLGAQGIPQDKSEKVIADIVGALVSPSFMDEVFKNQRVCSLQTVKAIFERIVNSSIMKLSTDSMDKMFDLMVMVFKYQLRNCRFPRELLWVTMNHLRGIRGVVFRPQVVGNVALVGKKFVEAYKSFSNWDLQILRFQLLNWVQNMHIKVSNFLKDGKQDSFGYFIVPSGTSVAFGCDVPGKMKLLCGTSAPEVRTFPVLFESSEDDTQGSLDWNGQPGTDLGKSIYAEDLTIVKSEPEASDPTITEFRKMSCTSGKPFMPANSDALHAKEELNLLSMLVDGTDKQSESETFKLNLFGTSIFESGVISDEVTEDAEKTAVIDSRIRPQNEELCQIFKEMELPSEKEDVDLLALMDEVV</sequence>
<gene>
    <name evidence="1" type="ORF">NMOB1V02_LOCUS3464</name>
</gene>
<evidence type="ECO:0000313" key="2">
    <source>
        <dbReference type="Proteomes" id="UP000678499"/>
    </source>
</evidence>
<dbReference type="Pfam" id="PF10188">
    <property type="entry name" value="Oscp1"/>
    <property type="match status" value="1"/>
</dbReference>
<name>A0A7R9BJJ1_9CRUS</name>
<dbReference type="GO" id="GO:0005886">
    <property type="term" value="C:plasma membrane"/>
    <property type="evidence" value="ECO:0007669"/>
    <property type="project" value="TreeGrafter"/>
</dbReference>
<dbReference type="AlphaFoldDB" id="A0A7R9BJJ1"/>
<accession>A0A7R9BJJ1</accession>
<dbReference type="InterPro" id="IPR019332">
    <property type="entry name" value="OSCP1"/>
</dbReference>
<protein>
    <recommendedName>
        <fullName evidence="3">Protein OSCP1-like</fullName>
    </recommendedName>
</protein>
<evidence type="ECO:0008006" key="3">
    <source>
        <dbReference type="Google" id="ProtNLM"/>
    </source>
</evidence>
<evidence type="ECO:0000313" key="1">
    <source>
        <dbReference type="EMBL" id="CAD7275675.1"/>
    </source>
</evidence>
<keyword evidence="2" id="KW-1185">Reference proteome</keyword>
<dbReference type="GO" id="GO:0005737">
    <property type="term" value="C:cytoplasm"/>
    <property type="evidence" value="ECO:0007669"/>
    <property type="project" value="TreeGrafter"/>
</dbReference>
<reference evidence="1" key="1">
    <citation type="submission" date="2020-11" db="EMBL/GenBank/DDBJ databases">
        <authorList>
            <person name="Tran Van P."/>
        </authorList>
    </citation>
    <scope>NUCLEOTIDE SEQUENCE</scope>
</reference>
<dbReference type="OrthoDB" id="2157380at2759"/>
<dbReference type="EMBL" id="OA882496">
    <property type="protein sequence ID" value="CAD7275675.1"/>
    <property type="molecule type" value="Genomic_DNA"/>
</dbReference>
<dbReference type="EMBL" id="CAJPEX010000459">
    <property type="protein sequence ID" value="CAG0915827.1"/>
    <property type="molecule type" value="Genomic_DNA"/>
</dbReference>
<proteinExistence type="predicted"/>
<dbReference type="PANTHER" id="PTHR21439">
    <property type="entry name" value="OXIDORED-NITRO DOMAIN-CONTAINING PROTEIN"/>
    <property type="match status" value="1"/>
</dbReference>
<dbReference type="PANTHER" id="PTHR21439:SF0">
    <property type="entry name" value="PROTEIN OSCP1"/>
    <property type="match status" value="1"/>
</dbReference>